<keyword evidence="7" id="KW-0539">Nucleus</keyword>
<dbReference type="GO" id="GO:0004518">
    <property type="term" value="F:nuclease activity"/>
    <property type="evidence" value="ECO:0007669"/>
    <property type="project" value="UniProtKB-KW"/>
</dbReference>
<feature type="domain" description="DDE Tnp4" evidence="8">
    <location>
        <begin position="159"/>
        <end position="304"/>
    </location>
</feature>
<evidence type="ECO:0000259" key="8">
    <source>
        <dbReference type="Pfam" id="PF13359"/>
    </source>
</evidence>
<comment type="caution">
    <text evidence="9">The sequence shown here is derived from an EMBL/GenBank/DDBJ whole genome shotgun (WGS) entry which is preliminary data.</text>
</comment>
<dbReference type="AlphaFoldDB" id="A0AAU9TNT7"/>
<comment type="subcellular location">
    <subcellularLocation>
        <location evidence="2">Nucleus</location>
    </subcellularLocation>
</comment>
<evidence type="ECO:0000256" key="7">
    <source>
        <dbReference type="ARBA" id="ARBA00023242"/>
    </source>
</evidence>
<protein>
    <recommendedName>
        <fullName evidence="8">DDE Tnp4 domain-containing protein</fullName>
    </recommendedName>
</protein>
<accession>A0AAU9TNT7</accession>
<keyword evidence="4" id="KW-0540">Nuclease</keyword>
<dbReference type="GO" id="GO:0046872">
    <property type="term" value="F:metal ion binding"/>
    <property type="evidence" value="ECO:0007669"/>
    <property type="project" value="UniProtKB-KW"/>
</dbReference>
<evidence type="ECO:0000256" key="4">
    <source>
        <dbReference type="ARBA" id="ARBA00022722"/>
    </source>
</evidence>
<dbReference type="PANTHER" id="PTHR22930:SF85">
    <property type="entry name" value="GH03217P-RELATED"/>
    <property type="match status" value="1"/>
</dbReference>
<keyword evidence="6" id="KW-0378">Hydrolase</keyword>
<proteinExistence type="inferred from homology"/>
<evidence type="ECO:0000256" key="1">
    <source>
        <dbReference type="ARBA" id="ARBA00001968"/>
    </source>
</evidence>
<keyword evidence="5" id="KW-0479">Metal-binding</keyword>
<evidence type="ECO:0000256" key="5">
    <source>
        <dbReference type="ARBA" id="ARBA00022723"/>
    </source>
</evidence>
<comment type="similarity">
    <text evidence="3">Belongs to the HARBI1 family.</text>
</comment>
<reference evidence="9" key="1">
    <citation type="submission" date="2022-03" db="EMBL/GenBank/DDBJ databases">
        <authorList>
            <person name="Tunstrom K."/>
        </authorList>
    </citation>
    <scope>NUCLEOTIDE SEQUENCE</scope>
</reference>
<organism evidence="9 10">
    <name type="scientific">Euphydryas editha</name>
    <name type="common">Edith's checkerspot</name>
    <dbReference type="NCBI Taxonomy" id="104508"/>
    <lineage>
        <taxon>Eukaryota</taxon>
        <taxon>Metazoa</taxon>
        <taxon>Ecdysozoa</taxon>
        <taxon>Arthropoda</taxon>
        <taxon>Hexapoda</taxon>
        <taxon>Insecta</taxon>
        <taxon>Pterygota</taxon>
        <taxon>Neoptera</taxon>
        <taxon>Endopterygota</taxon>
        <taxon>Lepidoptera</taxon>
        <taxon>Glossata</taxon>
        <taxon>Ditrysia</taxon>
        <taxon>Papilionoidea</taxon>
        <taxon>Nymphalidae</taxon>
        <taxon>Nymphalinae</taxon>
        <taxon>Euphydryas</taxon>
    </lineage>
</organism>
<evidence type="ECO:0000256" key="2">
    <source>
        <dbReference type="ARBA" id="ARBA00004123"/>
    </source>
</evidence>
<dbReference type="Proteomes" id="UP001153954">
    <property type="component" value="Unassembled WGS sequence"/>
</dbReference>
<evidence type="ECO:0000313" key="10">
    <source>
        <dbReference type="Proteomes" id="UP001153954"/>
    </source>
</evidence>
<dbReference type="InterPro" id="IPR027806">
    <property type="entry name" value="HARBI1_dom"/>
</dbReference>
<dbReference type="PANTHER" id="PTHR22930">
    <property type="match status" value="1"/>
</dbReference>
<dbReference type="GO" id="GO:0016787">
    <property type="term" value="F:hydrolase activity"/>
    <property type="evidence" value="ECO:0007669"/>
    <property type="project" value="UniProtKB-KW"/>
</dbReference>
<dbReference type="EMBL" id="CAKOGL010000007">
    <property type="protein sequence ID" value="CAH2088831.1"/>
    <property type="molecule type" value="Genomic_DNA"/>
</dbReference>
<dbReference type="GO" id="GO:0005634">
    <property type="term" value="C:nucleus"/>
    <property type="evidence" value="ECO:0007669"/>
    <property type="project" value="UniProtKB-SubCell"/>
</dbReference>
<evidence type="ECO:0000313" key="9">
    <source>
        <dbReference type="EMBL" id="CAH2088831.1"/>
    </source>
</evidence>
<keyword evidence="10" id="KW-1185">Reference proteome</keyword>
<comment type="cofactor">
    <cofactor evidence="1">
        <name>a divalent metal cation</name>
        <dbReference type="ChEBI" id="CHEBI:60240"/>
    </cofactor>
</comment>
<dbReference type="InterPro" id="IPR045249">
    <property type="entry name" value="HARBI1-like"/>
</dbReference>
<evidence type="ECO:0000256" key="3">
    <source>
        <dbReference type="ARBA" id="ARBA00006958"/>
    </source>
</evidence>
<sequence>MEFMDSLLYSSLFDDSSDDDTNHVERKKKIFKIRINNLDLWDDQEFIERYRVSKKVALLLTRQIEDEIKFDTEKNLAVKPIDQVLATHQYYGSGSFMRYVGDMSGLHKSTVCRIIHRVTRSIAQLRPSYMNTPPNNDERMAVATDFYKISRFPKVLGAIDCTHIQILSPGGENAEDFRNRKGTFSINVQVVGDANLCIRNIVARWPGSAHDSHIFNRSNLKCRLESSEFDNFWLLGDSGYALRPYLLTLLNDPQTQARKYYNESHIRTRNAKERLFGLWKRRFPIIGTKLRSKLDNVQYIIVATAEN</sequence>
<evidence type="ECO:0000256" key="6">
    <source>
        <dbReference type="ARBA" id="ARBA00022801"/>
    </source>
</evidence>
<dbReference type="Pfam" id="PF13359">
    <property type="entry name" value="DDE_Tnp_4"/>
    <property type="match status" value="1"/>
</dbReference>
<name>A0AAU9TNT7_EUPED</name>
<gene>
    <name evidence="9" type="ORF">EEDITHA_LOCUS4955</name>
</gene>